<name>A0A6S7IF12_PARCT</name>
<accession>A0A6S7IF12</accession>
<dbReference type="PANTHER" id="PTHR39654">
    <property type="entry name" value="LEUCINE-RICH REPEAT-CONTAINING PROTEIN 75A-LIKE ISOFORM X1"/>
    <property type="match status" value="1"/>
</dbReference>
<dbReference type="EMBL" id="CACRXK020009583">
    <property type="protein sequence ID" value="CAB4017524.1"/>
    <property type="molecule type" value="Genomic_DNA"/>
</dbReference>
<comment type="caution">
    <text evidence="1">The sequence shown here is derived from an EMBL/GenBank/DDBJ whole genome shotgun (WGS) entry which is preliminary data.</text>
</comment>
<protein>
    <submittedName>
        <fullName evidence="1">Uncharacterized protein</fullName>
    </submittedName>
</protein>
<dbReference type="SUPFAM" id="SSF52047">
    <property type="entry name" value="RNI-like"/>
    <property type="match status" value="1"/>
</dbReference>
<dbReference type="Proteomes" id="UP001152795">
    <property type="component" value="Unassembled WGS sequence"/>
</dbReference>
<sequence>MRNDSDVIKRRINYHAHDHCAVHAIMFCCKRSSVKVDNLLPYEYRLYLVNNISTLIEERRLSDAKKRLRELKKMMEADLTPKKGHFLQLPNQMKDDHFILERHAHLEIHKLEEALNENKFRQTKTPCSTLRQMWALPTDDEILSEMNHENMITLKMIKKTDRQSLKLYNCNLLLAENLKSCYRILRSCHDLKKVELQYCQIDDRTMGILLKALAKLPDLLYLGLKGNNLTTETVSRLEEFLQEKDHFPSLLWITMPVNNAVNTFPKTLVHALVSRWPRWIRKNLPSNDLKLSPLDILQGRMPRPFNGSSK</sequence>
<evidence type="ECO:0000313" key="1">
    <source>
        <dbReference type="EMBL" id="CAB4017524.1"/>
    </source>
</evidence>
<gene>
    <name evidence="1" type="ORF">PACLA_8A054323</name>
</gene>
<proteinExistence type="predicted"/>
<dbReference type="PANTHER" id="PTHR39654:SF2">
    <property type="entry name" value="LEUCINE-RICH REPEAT-CONTAINING PROTEIN 75A-LIKE ISOFORM X1"/>
    <property type="match status" value="1"/>
</dbReference>
<organism evidence="1 2">
    <name type="scientific">Paramuricea clavata</name>
    <name type="common">Red gorgonian</name>
    <name type="synonym">Violescent sea-whip</name>
    <dbReference type="NCBI Taxonomy" id="317549"/>
    <lineage>
        <taxon>Eukaryota</taxon>
        <taxon>Metazoa</taxon>
        <taxon>Cnidaria</taxon>
        <taxon>Anthozoa</taxon>
        <taxon>Octocorallia</taxon>
        <taxon>Malacalcyonacea</taxon>
        <taxon>Plexauridae</taxon>
        <taxon>Paramuricea</taxon>
    </lineage>
</organism>
<dbReference type="Gene3D" id="3.80.10.10">
    <property type="entry name" value="Ribonuclease Inhibitor"/>
    <property type="match status" value="1"/>
</dbReference>
<dbReference type="InterPro" id="IPR032675">
    <property type="entry name" value="LRR_dom_sf"/>
</dbReference>
<reference evidence="1" key="1">
    <citation type="submission" date="2020-04" db="EMBL/GenBank/DDBJ databases">
        <authorList>
            <person name="Alioto T."/>
            <person name="Alioto T."/>
            <person name="Gomez Garrido J."/>
        </authorList>
    </citation>
    <scope>NUCLEOTIDE SEQUENCE</scope>
    <source>
        <strain evidence="1">A484AB</strain>
    </source>
</reference>
<keyword evidence="2" id="KW-1185">Reference proteome</keyword>
<evidence type="ECO:0000313" key="2">
    <source>
        <dbReference type="Proteomes" id="UP001152795"/>
    </source>
</evidence>
<dbReference type="AlphaFoldDB" id="A0A6S7IF12"/>